<evidence type="ECO:0000259" key="10">
    <source>
        <dbReference type="Pfam" id="PF07730"/>
    </source>
</evidence>
<keyword evidence="9" id="KW-0472">Membrane</keyword>
<dbReference type="GO" id="GO:0000155">
    <property type="term" value="F:phosphorelay sensor kinase activity"/>
    <property type="evidence" value="ECO:0007669"/>
    <property type="project" value="InterPro"/>
</dbReference>
<comment type="caution">
    <text evidence="11">The sequence shown here is derived from an EMBL/GenBank/DDBJ whole genome shotgun (WGS) entry which is preliminary data.</text>
</comment>
<keyword evidence="4" id="KW-0808">Transferase</keyword>
<evidence type="ECO:0000256" key="2">
    <source>
        <dbReference type="ARBA" id="ARBA00012438"/>
    </source>
</evidence>
<dbReference type="GO" id="GO:0005524">
    <property type="term" value="F:ATP binding"/>
    <property type="evidence" value="ECO:0007669"/>
    <property type="project" value="UniProtKB-KW"/>
</dbReference>
<dbReference type="PANTHER" id="PTHR24421">
    <property type="entry name" value="NITRATE/NITRITE SENSOR PROTEIN NARX-RELATED"/>
    <property type="match status" value="1"/>
</dbReference>
<proteinExistence type="predicted"/>
<keyword evidence="8" id="KW-0902">Two-component regulatory system</keyword>
<evidence type="ECO:0000256" key="3">
    <source>
        <dbReference type="ARBA" id="ARBA00022553"/>
    </source>
</evidence>
<dbReference type="Proteomes" id="UP000655443">
    <property type="component" value="Unassembled WGS sequence"/>
</dbReference>
<evidence type="ECO:0000256" key="5">
    <source>
        <dbReference type="ARBA" id="ARBA00022741"/>
    </source>
</evidence>
<dbReference type="PANTHER" id="PTHR24421:SF10">
    <property type="entry name" value="NITRATE_NITRITE SENSOR PROTEIN NARQ"/>
    <property type="match status" value="1"/>
</dbReference>
<dbReference type="SUPFAM" id="SSF55874">
    <property type="entry name" value="ATPase domain of HSP90 chaperone/DNA topoisomerase II/histidine kinase"/>
    <property type="match status" value="1"/>
</dbReference>
<name>A0A918INC5_9ACTN</name>
<dbReference type="EC" id="2.7.13.3" evidence="2"/>
<dbReference type="Gene3D" id="3.30.565.10">
    <property type="entry name" value="Histidine kinase-like ATPase, C-terminal domain"/>
    <property type="match status" value="1"/>
</dbReference>
<keyword evidence="6" id="KW-0418">Kinase</keyword>
<dbReference type="CDD" id="cd16917">
    <property type="entry name" value="HATPase_UhpB-NarQ-NarX-like"/>
    <property type="match status" value="1"/>
</dbReference>
<evidence type="ECO:0000313" key="11">
    <source>
        <dbReference type="EMBL" id="GGW23737.1"/>
    </source>
</evidence>
<gene>
    <name evidence="11" type="ORF">GCM10010339_93600</name>
</gene>
<sequence>MWWKGPVWAAVGRAGFVAFLVAGAAVNAALVSGGRYAVPVTAAALVCAVALVVPRLRWSLAPWVVAAGTAWWGWLLAPLLAVSLFDLAVARRMRVALASAVVALGANLLGAQATSLWADGRWVSTLFVLLFGFVAGLWQGNRRRLVKALASEVEHLRTESRLREETARAAERSRIAAEMHDVLAHRLSLIALHTGVLATRGDGLPAPVVERLALLRATSAEALADLRDVLGALRDPDAAQGAALAPAIRDVRELAAEARAAGQHVELTVDGVPEQAPTTHRLAAYRIVQEALTNVRKHAGGATVTVRVDYRPPATLIDVTNTPGIPGTSSTGAVESGYGLVGLRERVTALGGHLDAGPAGAGAWRLAARIPHPVGIEQNGTRT</sequence>
<dbReference type="RefSeq" id="WP_189959935.1">
    <property type="nucleotide sequence ID" value="NZ_BMVG01000082.1"/>
</dbReference>
<feature type="transmembrane region" description="Helical" evidence="9">
    <location>
        <begin position="6"/>
        <end position="29"/>
    </location>
</feature>
<keyword evidence="12" id="KW-1185">Reference proteome</keyword>
<dbReference type="AlphaFoldDB" id="A0A918INC5"/>
<keyword evidence="9" id="KW-1133">Transmembrane helix</keyword>
<keyword evidence="3" id="KW-0597">Phosphoprotein</keyword>
<dbReference type="GO" id="GO:0016020">
    <property type="term" value="C:membrane"/>
    <property type="evidence" value="ECO:0007669"/>
    <property type="project" value="InterPro"/>
</dbReference>
<dbReference type="Pfam" id="PF07730">
    <property type="entry name" value="HisKA_3"/>
    <property type="match status" value="1"/>
</dbReference>
<dbReference type="EMBL" id="BMVG01000082">
    <property type="protein sequence ID" value="GGW23737.1"/>
    <property type="molecule type" value="Genomic_DNA"/>
</dbReference>
<dbReference type="GO" id="GO:0046983">
    <property type="term" value="F:protein dimerization activity"/>
    <property type="evidence" value="ECO:0007669"/>
    <property type="project" value="InterPro"/>
</dbReference>
<feature type="transmembrane region" description="Helical" evidence="9">
    <location>
        <begin position="95"/>
        <end position="114"/>
    </location>
</feature>
<feature type="transmembrane region" description="Helical" evidence="9">
    <location>
        <begin position="60"/>
        <end position="83"/>
    </location>
</feature>
<dbReference type="InterPro" id="IPR036890">
    <property type="entry name" value="HATPase_C_sf"/>
</dbReference>
<feature type="transmembrane region" description="Helical" evidence="9">
    <location>
        <begin position="36"/>
        <end position="54"/>
    </location>
</feature>
<evidence type="ECO:0000256" key="9">
    <source>
        <dbReference type="SAM" id="Phobius"/>
    </source>
</evidence>
<comment type="catalytic activity">
    <reaction evidence="1">
        <text>ATP + protein L-histidine = ADP + protein N-phospho-L-histidine.</text>
        <dbReference type="EC" id="2.7.13.3"/>
    </reaction>
</comment>
<dbReference type="Gene3D" id="1.20.5.1930">
    <property type="match status" value="1"/>
</dbReference>
<evidence type="ECO:0000256" key="7">
    <source>
        <dbReference type="ARBA" id="ARBA00022840"/>
    </source>
</evidence>
<accession>A0A918INC5</accession>
<evidence type="ECO:0000313" key="12">
    <source>
        <dbReference type="Proteomes" id="UP000655443"/>
    </source>
</evidence>
<protein>
    <recommendedName>
        <fullName evidence="2">histidine kinase</fullName>
        <ecNumber evidence="2">2.7.13.3</ecNumber>
    </recommendedName>
</protein>
<organism evidence="11 12">
    <name type="scientific">Streptomyces alanosinicus</name>
    <dbReference type="NCBI Taxonomy" id="68171"/>
    <lineage>
        <taxon>Bacteria</taxon>
        <taxon>Bacillati</taxon>
        <taxon>Actinomycetota</taxon>
        <taxon>Actinomycetes</taxon>
        <taxon>Kitasatosporales</taxon>
        <taxon>Streptomycetaceae</taxon>
        <taxon>Streptomyces</taxon>
    </lineage>
</organism>
<keyword evidence="9" id="KW-0812">Transmembrane</keyword>
<evidence type="ECO:0000256" key="1">
    <source>
        <dbReference type="ARBA" id="ARBA00000085"/>
    </source>
</evidence>
<keyword evidence="5" id="KW-0547">Nucleotide-binding</keyword>
<evidence type="ECO:0000256" key="8">
    <source>
        <dbReference type="ARBA" id="ARBA00023012"/>
    </source>
</evidence>
<feature type="domain" description="Signal transduction histidine kinase subgroup 3 dimerisation and phosphoacceptor" evidence="10">
    <location>
        <begin position="171"/>
        <end position="237"/>
    </location>
</feature>
<reference evidence="11" key="2">
    <citation type="submission" date="2020-09" db="EMBL/GenBank/DDBJ databases">
        <authorList>
            <person name="Sun Q."/>
            <person name="Ohkuma M."/>
        </authorList>
    </citation>
    <scope>NUCLEOTIDE SEQUENCE</scope>
    <source>
        <strain evidence="11">JCM 4714</strain>
    </source>
</reference>
<dbReference type="InterPro" id="IPR050482">
    <property type="entry name" value="Sensor_HK_TwoCompSys"/>
</dbReference>
<evidence type="ECO:0000256" key="4">
    <source>
        <dbReference type="ARBA" id="ARBA00022679"/>
    </source>
</evidence>
<feature type="transmembrane region" description="Helical" evidence="9">
    <location>
        <begin position="120"/>
        <end position="138"/>
    </location>
</feature>
<reference evidence="11" key="1">
    <citation type="journal article" date="2014" name="Int. J. Syst. Evol. Microbiol.">
        <title>Complete genome sequence of Corynebacterium casei LMG S-19264T (=DSM 44701T), isolated from a smear-ripened cheese.</title>
        <authorList>
            <consortium name="US DOE Joint Genome Institute (JGI-PGF)"/>
            <person name="Walter F."/>
            <person name="Albersmeier A."/>
            <person name="Kalinowski J."/>
            <person name="Ruckert C."/>
        </authorList>
    </citation>
    <scope>NUCLEOTIDE SEQUENCE</scope>
    <source>
        <strain evidence="11">JCM 4714</strain>
    </source>
</reference>
<keyword evidence="7" id="KW-0067">ATP-binding</keyword>
<dbReference type="InterPro" id="IPR011712">
    <property type="entry name" value="Sig_transdc_His_kin_sub3_dim/P"/>
</dbReference>
<evidence type="ECO:0000256" key="6">
    <source>
        <dbReference type="ARBA" id="ARBA00022777"/>
    </source>
</evidence>